<accession>A0A7X0LXU1</accession>
<organism evidence="1 2">
    <name type="scientific">Bacillus benzoevorans</name>
    <dbReference type="NCBI Taxonomy" id="1456"/>
    <lineage>
        <taxon>Bacteria</taxon>
        <taxon>Bacillati</taxon>
        <taxon>Bacillota</taxon>
        <taxon>Bacilli</taxon>
        <taxon>Bacillales</taxon>
        <taxon>Bacillaceae</taxon>
        <taxon>Bacillus</taxon>
    </lineage>
</organism>
<comment type="caution">
    <text evidence="1">The sequence shown here is derived from an EMBL/GenBank/DDBJ whole genome shotgun (WGS) entry which is preliminary data.</text>
</comment>
<dbReference type="RefSeq" id="WP_184528067.1">
    <property type="nucleotide sequence ID" value="NZ_JACHGK010000013.1"/>
</dbReference>
<dbReference type="AlphaFoldDB" id="A0A7X0LXU1"/>
<dbReference type="EMBL" id="JACHGK010000013">
    <property type="protein sequence ID" value="MBB6446774.1"/>
    <property type="molecule type" value="Genomic_DNA"/>
</dbReference>
<evidence type="ECO:0000313" key="2">
    <source>
        <dbReference type="Proteomes" id="UP000531594"/>
    </source>
</evidence>
<evidence type="ECO:0000313" key="1">
    <source>
        <dbReference type="EMBL" id="MBB6446774.1"/>
    </source>
</evidence>
<sequence>MFSKSFVEDANIIASLQRDLNLATAFLLLTGQITVRGVFVYSGRFSLSLSGPIFGSVRTVGKEPQHITNTVIDIIDVLIAVLLIMDQIRIVGVLVGPGRFALTVTGPIFGETLPQPNLSLLEEHYRFFHQVVTKHFHIDPTIFKNFTKE</sequence>
<proteinExistence type="predicted"/>
<name>A0A7X0LXU1_9BACI</name>
<dbReference type="Proteomes" id="UP000531594">
    <property type="component" value="Unassembled WGS sequence"/>
</dbReference>
<reference evidence="1 2" key="1">
    <citation type="submission" date="2020-08" db="EMBL/GenBank/DDBJ databases">
        <title>Genomic Encyclopedia of Type Strains, Phase IV (KMG-IV): sequencing the most valuable type-strain genomes for metagenomic binning, comparative biology and taxonomic classification.</title>
        <authorList>
            <person name="Goeker M."/>
        </authorList>
    </citation>
    <scope>NUCLEOTIDE SEQUENCE [LARGE SCALE GENOMIC DNA]</scope>
    <source>
        <strain evidence="1 2">DSM 5391</strain>
    </source>
</reference>
<gene>
    <name evidence="1" type="ORF">HNR53_003438</name>
</gene>
<keyword evidence="2" id="KW-1185">Reference proteome</keyword>
<protein>
    <submittedName>
        <fullName evidence="1">Uncharacterized protein</fullName>
    </submittedName>
</protein>